<dbReference type="OrthoDB" id="2793259at2759"/>
<feature type="region of interest" description="Disordered" evidence="1">
    <location>
        <begin position="939"/>
        <end position="975"/>
    </location>
</feature>
<keyword evidence="4" id="KW-1185">Reference proteome</keyword>
<evidence type="ECO:0000259" key="2">
    <source>
        <dbReference type="Pfam" id="PF18803"/>
    </source>
</evidence>
<dbReference type="PANTHER" id="PTHR33096:SF1">
    <property type="entry name" value="CXC1-LIKE CYSTEINE CLUSTER ASSOCIATED WITH KDZ TRANSPOSASES DOMAIN-CONTAINING PROTEIN"/>
    <property type="match status" value="1"/>
</dbReference>
<dbReference type="Pfam" id="PF18758">
    <property type="entry name" value="KDZ"/>
    <property type="match status" value="1"/>
</dbReference>
<name>A0A5C2RYY9_9APHY</name>
<evidence type="ECO:0000313" key="3">
    <source>
        <dbReference type="EMBL" id="RPD56280.1"/>
    </source>
</evidence>
<organism evidence="3 4">
    <name type="scientific">Lentinus tigrinus ALCF2SS1-6</name>
    <dbReference type="NCBI Taxonomy" id="1328759"/>
    <lineage>
        <taxon>Eukaryota</taxon>
        <taxon>Fungi</taxon>
        <taxon>Dikarya</taxon>
        <taxon>Basidiomycota</taxon>
        <taxon>Agaricomycotina</taxon>
        <taxon>Agaricomycetes</taxon>
        <taxon>Polyporales</taxon>
        <taxon>Polyporaceae</taxon>
        <taxon>Lentinus</taxon>
    </lineage>
</organism>
<dbReference type="PANTHER" id="PTHR33096">
    <property type="entry name" value="CXC2 DOMAIN-CONTAINING PROTEIN"/>
    <property type="match status" value="1"/>
</dbReference>
<accession>A0A5C2RYY9</accession>
<dbReference type="InterPro" id="IPR040521">
    <property type="entry name" value="KDZ"/>
</dbReference>
<gene>
    <name evidence="3" type="ORF">L227DRAFT_508692</name>
</gene>
<dbReference type="Proteomes" id="UP000313359">
    <property type="component" value="Unassembled WGS sequence"/>
</dbReference>
<dbReference type="EMBL" id="ML122289">
    <property type="protein sequence ID" value="RPD56280.1"/>
    <property type="molecule type" value="Genomic_DNA"/>
</dbReference>
<evidence type="ECO:0000256" key="1">
    <source>
        <dbReference type="SAM" id="MobiDB-lite"/>
    </source>
</evidence>
<dbReference type="Pfam" id="PF18803">
    <property type="entry name" value="CxC2"/>
    <property type="match status" value="1"/>
</dbReference>
<dbReference type="STRING" id="1328759.A0A5C2RYY9"/>
<feature type="non-terminal residue" evidence="3">
    <location>
        <position position="1"/>
    </location>
</feature>
<reference evidence="3" key="1">
    <citation type="journal article" date="2018" name="Genome Biol. Evol.">
        <title>Genomics and development of Lentinus tigrinus, a white-rot wood-decaying mushroom with dimorphic fruiting bodies.</title>
        <authorList>
            <person name="Wu B."/>
            <person name="Xu Z."/>
            <person name="Knudson A."/>
            <person name="Carlson A."/>
            <person name="Chen N."/>
            <person name="Kovaka S."/>
            <person name="LaButti K."/>
            <person name="Lipzen A."/>
            <person name="Pennachio C."/>
            <person name="Riley R."/>
            <person name="Schakwitz W."/>
            <person name="Umezawa K."/>
            <person name="Ohm R.A."/>
            <person name="Grigoriev I.V."/>
            <person name="Nagy L.G."/>
            <person name="Gibbons J."/>
            <person name="Hibbett D."/>
        </authorList>
    </citation>
    <scope>NUCLEOTIDE SEQUENCE [LARGE SCALE GENOMIC DNA]</scope>
    <source>
        <strain evidence="3">ALCF2SS1-6</strain>
    </source>
</reference>
<protein>
    <recommendedName>
        <fullName evidence="2">CxC2-like cysteine cluster KDZ transposase-associated domain-containing protein</fullName>
    </recommendedName>
</protein>
<proteinExistence type="predicted"/>
<evidence type="ECO:0000313" key="4">
    <source>
        <dbReference type="Proteomes" id="UP000313359"/>
    </source>
</evidence>
<feature type="compositionally biased region" description="Polar residues" evidence="1">
    <location>
        <begin position="962"/>
        <end position="974"/>
    </location>
</feature>
<dbReference type="InterPro" id="IPR041457">
    <property type="entry name" value="CxC2_KDZ-assoc"/>
</dbReference>
<feature type="domain" description="CxC2-like cysteine cluster KDZ transposase-associated" evidence="2">
    <location>
        <begin position="89"/>
        <end position="196"/>
    </location>
</feature>
<sequence>DRPLLTWQKEDTQCYLDELMRLEGRGDFNTNVCPHCSARLFPHETPGYRCQDCDDPALYCRSCITERHVQLPLHRLKEWTGTHFEWITLKALGLRVQLGHRPGDACYNPIKAFGDAFVVLDLHGIHEVGLDFCGCERAAPSTTQLLRFRWFPATSVDPRTAATFRLLEMFHLMSGQSKISAFEFYSTLARRSDNTGTQPPKDRYVSFLLMMRQWRYLKMLKRAGRGNVPSGATAVPEGSCVVECPACPHPGKNLPSDWKTAPEQSLRHRKWLYEQYLAIDGNFRLKRKRVSSWDLDPSLNCGCAYFVERGAYQVHLDKFDSGDLQGELSADCNTHDAVKLTNIKGAAGLAATGVATVDCSRHDMKCPCSVGDLQKGERQVNVDYLLNSSLTHNTTNMCAISYDVACSYSVKVPTRWARYGYRTLADRKMTWCIPMFHLNAHRERCRSVFSPYLLPYSGRLNGEGTERRWSMANGYAPATKEMGPGSRNDFLDDVFGDQNWVKVTRLPSTLLTRIKVAVVERAKHVQAYEDFTASLPPISIGKWKDMVESWDHSPATAPNPYEFQRTHEDLTQAALRVELAEHDAADIREGRATAVHDYYSASTIIIVGMEIEDQQRKLLADHTALGANPTDLQRAKILERQNALQRRIDGWRKIQNLFMPSVVTLVSQQSSSDPQDSPLPQKASLFLPSSACIEVTVPHILLDHEWRLREAQALDALTDLRGHLEVRAYVYRYKDQHLRGQRETLRSRSIINSIENKIKMDASCYRAAYSALTTLSGALAKVNWRGSLQPLLDSDIRHVSAGDGSGSEGRRELSWIWKAGSASADGNLVNEGANDNLQEGLRVEWCKSRARAKRWIEEVEILQEEMRRTKEYLDWHSRWWQGHTALMFHQRAETVEGAHAYAYRQALIRNKMATYCERAWRYVRAWVCLGLVPSELGFQPPESHATPQSPSAQPDDEDDLPSLNTISDTNSAMSHSMLEAEMEEYDWVEEDYD</sequence>
<dbReference type="AlphaFoldDB" id="A0A5C2RYY9"/>